<evidence type="ECO:0000313" key="3">
    <source>
        <dbReference type="Proteomes" id="UP000244240"/>
    </source>
</evidence>
<dbReference type="OrthoDB" id="9789516at2"/>
<feature type="transmembrane region" description="Helical" evidence="1">
    <location>
        <begin position="64"/>
        <end position="84"/>
    </location>
</feature>
<evidence type="ECO:0000313" key="2">
    <source>
        <dbReference type="EMBL" id="PTX58273.1"/>
    </source>
</evidence>
<gene>
    <name evidence="2" type="ORF">C8P63_11720</name>
</gene>
<dbReference type="AlphaFoldDB" id="A0A2T6BQ96"/>
<dbReference type="InterPro" id="IPR007462">
    <property type="entry name" value="COV1-like"/>
</dbReference>
<dbReference type="PANTHER" id="PTHR31876:SF26">
    <property type="entry name" value="PROTEIN LIKE COV 2"/>
    <property type="match status" value="1"/>
</dbReference>
<keyword evidence="1" id="KW-0472">Membrane</keyword>
<feature type="transmembrane region" description="Helical" evidence="1">
    <location>
        <begin position="12"/>
        <end position="34"/>
    </location>
</feature>
<evidence type="ECO:0000256" key="1">
    <source>
        <dbReference type="SAM" id="Phobius"/>
    </source>
</evidence>
<dbReference type="Proteomes" id="UP000244240">
    <property type="component" value="Unassembled WGS sequence"/>
</dbReference>
<dbReference type="RefSeq" id="WP_108024571.1">
    <property type="nucleotide sequence ID" value="NZ_QBKR01000017.1"/>
</dbReference>
<dbReference type="Pfam" id="PF04367">
    <property type="entry name" value="DUF502"/>
    <property type="match status" value="1"/>
</dbReference>
<protein>
    <submittedName>
        <fullName evidence="2">Putative membrane protein</fullName>
    </submittedName>
</protein>
<name>A0A2T6BQ96_9BACL</name>
<reference evidence="2 3" key="1">
    <citation type="submission" date="2018-04" db="EMBL/GenBank/DDBJ databases">
        <title>Genomic Encyclopedia of Archaeal and Bacterial Type Strains, Phase II (KMG-II): from individual species to whole genera.</title>
        <authorList>
            <person name="Goeker M."/>
        </authorList>
    </citation>
    <scope>NUCLEOTIDE SEQUENCE [LARGE SCALE GENOMIC DNA]</scope>
    <source>
        <strain evidence="2 3">DSM 45787</strain>
    </source>
</reference>
<keyword evidence="1" id="KW-1133">Transmembrane helix</keyword>
<sequence>MGRRILKRLTLYFFNGLLVILPLAGTLYLLQYFYRLVNDWGVGWLPERSSGLPWLSDLMELPGAGILLILAVVTLTGMFARWFAVKKLIDGMEAVISRIPLVKGVYGTLKDTMHSFFGDKTSFDTVVFVTVADSKRIGFLTVKEPRFRTADGKEYVGVYFPQSMQFAGDLHWFEADRVEVLDLSVDEALRIVLSAGIAGK</sequence>
<dbReference type="EMBL" id="QBKR01000017">
    <property type="protein sequence ID" value="PTX58273.1"/>
    <property type="molecule type" value="Genomic_DNA"/>
</dbReference>
<comment type="caution">
    <text evidence="2">The sequence shown here is derived from an EMBL/GenBank/DDBJ whole genome shotgun (WGS) entry which is preliminary data.</text>
</comment>
<accession>A0A2T6BQ96</accession>
<dbReference type="PANTHER" id="PTHR31876">
    <property type="entry name" value="COV-LIKE PROTEIN 1"/>
    <property type="match status" value="1"/>
</dbReference>
<proteinExistence type="predicted"/>
<keyword evidence="3" id="KW-1185">Reference proteome</keyword>
<organism evidence="2 3">
    <name type="scientific">Melghirimyces profundicolus</name>
    <dbReference type="NCBI Taxonomy" id="1242148"/>
    <lineage>
        <taxon>Bacteria</taxon>
        <taxon>Bacillati</taxon>
        <taxon>Bacillota</taxon>
        <taxon>Bacilli</taxon>
        <taxon>Bacillales</taxon>
        <taxon>Thermoactinomycetaceae</taxon>
        <taxon>Melghirimyces</taxon>
    </lineage>
</organism>
<keyword evidence="1" id="KW-0812">Transmembrane</keyword>